<feature type="binding site" evidence="5">
    <location>
        <position position="189"/>
    </location>
    <ligand>
        <name>Mg(2+)</name>
        <dbReference type="ChEBI" id="CHEBI:18420"/>
    </ligand>
</feature>
<dbReference type="EC" id="3.1.3.18" evidence="5 6"/>
<dbReference type="InterPro" id="IPR006379">
    <property type="entry name" value="HAD-SF_hydro_IIB"/>
</dbReference>
<dbReference type="SUPFAM" id="SSF56784">
    <property type="entry name" value="HAD-like"/>
    <property type="match status" value="1"/>
</dbReference>
<dbReference type="PANTHER" id="PTHR10000:SF8">
    <property type="entry name" value="HAD SUPERFAMILY HYDROLASE-LIKE, TYPE 3"/>
    <property type="match status" value="1"/>
</dbReference>
<evidence type="ECO:0000256" key="6">
    <source>
        <dbReference type="NCBIfam" id="TIGR01487"/>
    </source>
</evidence>
<comment type="similarity">
    <text evidence="5">Belongs to the archaeal SPP-like hydrolase family.</text>
</comment>
<feature type="binding site" evidence="5">
    <location>
        <position position="185"/>
    </location>
    <ligand>
        <name>Mg(2+)</name>
        <dbReference type="ChEBI" id="CHEBI:18420"/>
    </ligand>
</feature>
<evidence type="ECO:0000313" key="7">
    <source>
        <dbReference type="EMBL" id="AIF17670.1"/>
    </source>
</evidence>
<dbReference type="Pfam" id="PF08282">
    <property type="entry name" value="Hydrolase_3"/>
    <property type="match status" value="2"/>
</dbReference>
<dbReference type="PANTHER" id="PTHR10000">
    <property type="entry name" value="PHOSPHOSERINE PHOSPHATASE"/>
    <property type="match status" value="1"/>
</dbReference>
<comment type="function">
    <text evidence="5">Catalyzes the dephosphorylation of 2-phosphoglycolate.</text>
</comment>
<organism evidence="7">
    <name type="scientific">uncultured marine thaumarchaeote KM3_78_D07</name>
    <dbReference type="NCBI Taxonomy" id="1456291"/>
    <lineage>
        <taxon>Archaea</taxon>
        <taxon>Nitrososphaerota</taxon>
        <taxon>environmental samples</taxon>
    </lineage>
</organism>
<dbReference type="NCBIfam" id="TIGR01482">
    <property type="entry name" value="SPP-subfamily"/>
    <property type="match status" value="1"/>
</dbReference>
<keyword evidence="4 5" id="KW-0119">Carbohydrate metabolism</keyword>
<protein>
    <recommendedName>
        <fullName evidence="5 6">Phosphoglycolate phosphatase</fullName>
        <shortName evidence="5">PGP</shortName>
        <shortName evidence="5">PGPase</shortName>
        <ecNumber evidence="5 6">3.1.3.18</ecNumber>
    </recommendedName>
</protein>
<dbReference type="GO" id="GO:0005829">
    <property type="term" value="C:cytosol"/>
    <property type="evidence" value="ECO:0007669"/>
    <property type="project" value="TreeGrafter"/>
</dbReference>
<dbReference type="GO" id="GO:0000287">
    <property type="term" value="F:magnesium ion binding"/>
    <property type="evidence" value="ECO:0007669"/>
    <property type="project" value="InterPro"/>
</dbReference>
<dbReference type="EMBL" id="KF901088">
    <property type="protein sequence ID" value="AIF17670.1"/>
    <property type="molecule type" value="Genomic_DNA"/>
</dbReference>
<comment type="catalytic activity">
    <reaction evidence="5">
        <text>2-phosphoglycolate + H2O = glycolate + phosphate</text>
        <dbReference type="Rhea" id="RHEA:14369"/>
        <dbReference type="ChEBI" id="CHEBI:15377"/>
        <dbReference type="ChEBI" id="CHEBI:29805"/>
        <dbReference type="ChEBI" id="CHEBI:43474"/>
        <dbReference type="ChEBI" id="CHEBI:58033"/>
        <dbReference type="EC" id="3.1.3.18"/>
    </reaction>
</comment>
<evidence type="ECO:0000256" key="4">
    <source>
        <dbReference type="ARBA" id="ARBA00023277"/>
    </source>
</evidence>
<dbReference type="InterPro" id="IPR006382">
    <property type="entry name" value="PGPase"/>
</dbReference>
<dbReference type="AlphaFoldDB" id="A0A075HQH8"/>
<sequence length="237" mass="25492">MIQKDPLKKKTFAVDIDGTITLNGMGTIHLGALSKLRSLKDDGHNVILVTGRSSAEGYLLSIFGGLTHLAVGENGGCITFGDKIQHKLLGNKGECVHALATIQSKLDVEIKEKPVFPRMTEVVLERTFDIEQAQKIIDGDNLNVSLTDSGYAYHINSKGINKGSGFLEALKILEADVSDAIAIGDSETDVPLFKVVKNNIAVCNSTENLKQLAKIITTKKSGEGVLEGLDMMASNLR</sequence>
<keyword evidence="2 5" id="KW-0378">Hydrolase</keyword>
<dbReference type="Gene3D" id="3.90.1070.10">
    <property type="match status" value="1"/>
</dbReference>
<keyword evidence="3 5" id="KW-0460">Magnesium</keyword>
<keyword evidence="1 5" id="KW-0479">Metal-binding</keyword>
<reference evidence="7" key="1">
    <citation type="journal article" date="2014" name="Genome Biol. Evol.">
        <title>Pangenome evidence for extensive interdomain horizontal transfer affecting lineage core and shell genes in uncultured planktonic thaumarchaeota and euryarchaeota.</title>
        <authorList>
            <person name="Deschamps P."/>
            <person name="Zivanovic Y."/>
            <person name="Moreira D."/>
            <person name="Rodriguez-Valera F."/>
            <person name="Lopez-Garcia P."/>
        </authorList>
    </citation>
    <scope>NUCLEOTIDE SEQUENCE</scope>
</reference>
<evidence type="ECO:0000256" key="5">
    <source>
        <dbReference type="HAMAP-Rule" id="MF_01419"/>
    </source>
</evidence>
<dbReference type="HAMAP" id="MF_01419">
    <property type="entry name" value="GPH_hydrolase_arch"/>
    <property type="match status" value="1"/>
</dbReference>
<feature type="binding site" evidence="5">
    <location>
        <position position="15"/>
    </location>
    <ligand>
        <name>Mg(2+)</name>
        <dbReference type="ChEBI" id="CHEBI:18420"/>
    </ligand>
</feature>
<dbReference type="InterPro" id="IPR023214">
    <property type="entry name" value="HAD_sf"/>
</dbReference>
<comment type="cofactor">
    <cofactor evidence="5">
        <name>Mg(2+)</name>
        <dbReference type="ChEBI" id="CHEBI:18420"/>
    </cofactor>
</comment>
<dbReference type="InterPro" id="IPR036412">
    <property type="entry name" value="HAD-like_sf"/>
</dbReference>
<dbReference type="NCBIfam" id="TIGR01484">
    <property type="entry name" value="HAD-SF-IIB"/>
    <property type="match status" value="1"/>
</dbReference>
<dbReference type="NCBIfam" id="TIGR01487">
    <property type="entry name" value="Pglycolate_arch"/>
    <property type="match status" value="1"/>
</dbReference>
<accession>A0A075HQH8</accession>
<feature type="active site" description="Nucleophile" evidence="5">
    <location>
        <position position="15"/>
    </location>
</feature>
<dbReference type="GO" id="GO:0008967">
    <property type="term" value="F:phosphoglycolate phosphatase activity"/>
    <property type="evidence" value="ECO:0007669"/>
    <property type="project" value="UniProtKB-UniRule"/>
</dbReference>
<proteinExistence type="inferred from homology"/>
<evidence type="ECO:0000256" key="3">
    <source>
        <dbReference type="ARBA" id="ARBA00022842"/>
    </source>
</evidence>
<evidence type="ECO:0000256" key="1">
    <source>
        <dbReference type="ARBA" id="ARBA00022723"/>
    </source>
</evidence>
<evidence type="ECO:0000256" key="2">
    <source>
        <dbReference type="ARBA" id="ARBA00022801"/>
    </source>
</evidence>
<feature type="binding site" evidence="5">
    <location>
        <position position="162"/>
    </location>
    <ligand>
        <name>substrate</name>
    </ligand>
</feature>
<dbReference type="Gene3D" id="3.40.50.1000">
    <property type="entry name" value="HAD superfamily/HAD-like"/>
    <property type="match status" value="1"/>
</dbReference>
<feature type="binding site" evidence="5">
    <location>
        <position position="17"/>
    </location>
    <ligand>
        <name>Mg(2+)</name>
        <dbReference type="ChEBI" id="CHEBI:18420"/>
    </ligand>
</feature>
<name>A0A075HQH8_9ARCH</name>